<feature type="domain" description="HTH gntR-type" evidence="5">
    <location>
        <begin position="6"/>
        <end position="73"/>
    </location>
</feature>
<protein>
    <submittedName>
        <fullName evidence="6">GntR family transcriptional regulator</fullName>
    </submittedName>
</protein>
<dbReference type="SMART" id="SM00345">
    <property type="entry name" value="HTH_GNTR"/>
    <property type="match status" value="2"/>
</dbReference>
<dbReference type="Gene3D" id="1.10.10.10">
    <property type="entry name" value="Winged helix-like DNA-binding domain superfamily/Winged helix DNA-binding domain"/>
    <property type="match status" value="2"/>
</dbReference>
<dbReference type="Gene3D" id="1.20.120.530">
    <property type="entry name" value="GntR ligand-binding domain-like"/>
    <property type="match status" value="1"/>
</dbReference>
<reference evidence="6" key="1">
    <citation type="submission" date="2020-12" db="EMBL/GenBank/DDBJ databases">
        <title>Methylobrevis albus sp. nov., isolated from fresh water lack sediment.</title>
        <authorList>
            <person name="Zou Q."/>
        </authorList>
    </citation>
    <scope>NUCLEOTIDE SEQUENCE</scope>
    <source>
        <strain evidence="6">L22</strain>
    </source>
</reference>
<keyword evidence="2" id="KW-0238">DNA-binding</keyword>
<evidence type="ECO:0000313" key="7">
    <source>
        <dbReference type="Proteomes" id="UP000631694"/>
    </source>
</evidence>
<dbReference type="Pfam" id="PF00392">
    <property type="entry name" value="GntR"/>
    <property type="match status" value="1"/>
</dbReference>
<evidence type="ECO:0000259" key="5">
    <source>
        <dbReference type="PROSITE" id="PS50949"/>
    </source>
</evidence>
<dbReference type="Proteomes" id="UP000631694">
    <property type="component" value="Unassembled WGS sequence"/>
</dbReference>
<evidence type="ECO:0000256" key="4">
    <source>
        <dbReference type="SAM" id="MobiDB-lite"/>
    </source>
</evidence>
<proteinExistence type="predicted"/>
<evidence type="ECO:0000256" key="3">
    <source>
        <dbReference type="ARBA" id="ARBA00023163"/>
    </source>
</evidence>
<dbReference type="PROSITE" id="PS50949">
    <property type="entry name" value="HTH_GNTR"/>
    <property type="match status" value="1"/>
</dbReference>
<evidence type="ECO:0000313" key="6">
    <source>
        <dbReference type="EMBL" id="MBH0238651.1"/>
    </source>
</evidence>
<dbReference type="RefSeq" id="WP_197311742.1">
    <property type="nucleotide sequence ID" value="NZ_JADZLT010000051.1"/>
</dbReference>
<keyword evidence="3" id="KW-0804">Transcription</keyword>
<dbReference type="SMART" id="SM00895">
    <property type="entry name" value="FCD"/>
    <property type="match status" value="1"/>
</dbReference>
<dbReference type="CDD" id="cd07377">
    <property type="entry name" value="WHTH_GntR"/>
    <property type="match status" value="1"/>
</dbReference>
<name>A0A931I3L9_9HYPH</name>
<comment type="caution">
    <text evidence="6">The sequence shown here is derived from an EMBL/GenBank/DDBJ whole genome shotgun (WGS) entry which is preliminary data.</text>
</comment>
<keyword evidence="1" id="KW-0805">Transcription regulation</keyword>
<feature type="region of interest" description="Disordered" evidence="4">
    <location>
        <begin position="288"/>
        <end position="311"/>
    </location>
</feature>
<dbReference type="GO" id="GO:0003677">
    <property type="term" value="F:DNA binding"/>
    <property type="evidence" value="ECO:0007669"/>
    <property type="project" value="UniProtKB-KW"/>
</dbReference>
<dbReference type="InterPro" id="IPR036388">
    <property type="entry name" value="WH-like_DNA-bd_sf"/>
</dbReference>
<accession>A0A931I3L9</accession>
<dbReference type="InterPro" id="IPR036390">
    <property type="entry name" value="WH_DNA-bd_sf"/>
</dbReference>
<dbReference type="SUPFAM" id="SSF48008">
    <property type="entry name" value="GntR ligand-binding domain-like"/>
    <property type="match status" value="1"/>
</dbReference>
<gene>
    <name evidence="6" type="ORF">I5731_12515</name>
</gene>
<dbReference type="SUPFAM" id="SSF46785">
    <property type="entry name" value="Winged helix' DNA-binding domain"/>
    <property type="match status" value="2"/>
</dbReference>
<dbReference type="InterPro" id="IPR008920">
    <property type="entry name" value="TF_FadR/GntR_C"/>
</dbReference>
<keyword evidence="7" id="KW-1185">Reference proteome</keyword>
<sequence length="311" mass="34948">MSRAAGQGRFRLANQILDLIREARFEPGHHLREQQLGDLLGVSRTPVRMALALLAERGIVEARRNQGFFLLKPFDALHRIEFEVPSSADQQLYEQLVRDRLAGAIPGTLTQSEIARRYDVDRLVMLRTLARMAEDGLVARNKGHGWTFQPTLDSLTALKASYDFRLTLEPAGFLLPSFRADPAALERMRLQHVFLVSHPNIASVDASQLFATDAAFHELFAEFSGNVFLLQAIQQQNRLRRLLEFGGYANRRRVRDWCREHLDIIEAVATGDLARAAAEMRAHLSHAYAATPPVAPEPARRRGDAPEPATD</sequence>
<dbReference type="GO" id="GO:0003700">
    <property type="term" value="F:DNA-binding transcription factor activity"/>
    <property type="evidence" value="ECO:0007669"/>
    <property type="project" value="InterPro"/>
</dbReference>
<dbReference type="PANTHER" id="PTHR43537:SF5">
    <property type="entry name" value="UXU OPERON TRANSCRIPTIONAL REGULATOR"/>
    <property type="match status" value="1"/>
</dbReference>
<dbReference type="EMBL" id="JADZLT010000051">
    <property type="protein sequence ID" value="MBH0238651.1"/>
    <property type="molecule type" value="Genomic_DNA"/>
</dbReference>
<organism evidence="6 7">
    <name type="scientific">Methylobrevis albus</name>
    <dbReference type="NCBI Taxonomy" id="2793297"/>
    <lineage>
        <taxon>Bacteria</taxon>
        <taxon>Pseudomonadati</taxon>
        <taxon>Pseudomonadota</taxon>
        <taxon>Alphaproteobacteria</taxon>
        <taxon>Hyphomicrobiales</taxon>
        <taxon>Pleomorphomonadaceae</taxon>
        <taxon>Methylobrevis</taxon>
    </lineage>
</organism>
<dbReference type="PANTHER" id="PTHR43537">
    <property type="entry name" value="TRANSCRIPTIONAL REGULATOR, GNTR FAMILY"/>
    <property type="match status" value="1"/>
</dbReference>
<dbReference type="AlphaFoldDB" id="A0A931I3L9"/>
<dbReference type="Pfam" id="PF07729">
    <property type="entry name" value="FCD"/>
    <property type="match status" value="1"/>
</dbReference>
<evidence type="ECO:0000256" key="2">
    <source>
        <dbReference type="ARBA" id="ARBA00023125"/>
    </source>
</evidence>
<dbReference type="InterPro" id="IPR000524">
    <property type="entry name" value="Tscrpt_reg_HTH_GntR"/>
</dbReference>
<dbReference type="InterPro" id="IPR011711">
    <property type="entry name" value="GntR_C"/>
</dbReference>
<evidence type="ECO:0000256" key="1">
    <source>
        <dbReference type="ARBA" id="ARBA00023015"/>
    </source>
</evidence>